<dbReference type="EMBL" id="JAAIKE010000003">
    <property type="protein sequence ID" value="NEX46952.1"/>
    <property type="molecule type" value="Genomic_DNA"/>
</dbReference>
<name>A0A6B3RV31_9RHOB</name>
<dbReference type="InterPro" id="IPR036844">
    <property type="entry name" value="Hint_dom_sf"/>
</dbReference>
<dbReference type="SUPFAM" id="SSF51294">
    <property type="entry name" value="Hedgehog/intein (Hint) domain"/>
    <property type="match status" value="1"/>
</dbReference>
<organism evidence="2 3">
    <name type="scientific">Pseudotabrizicola algicola</name>
    <dbReference type="NCBI Taxonomy" id="2709381"/>
    <lineage>
        <taxon>Bacteria</taxon>
        <taxon>Pseudomonadati</taxon>
        <taxon>Pseudomonadota</taxon>
        <taxon>Alphaproteobacteria</taxon>
        <taxon>Rhodobacterales</taxon>
        <taxon>Paracoccaceae</taxon>
        <taxon>Pseudotabrizicola</taxon>
    </lineage>
</organism>
<proteinExistence type="predicted"/>
<feature type="domain" description="Hedgehog/Intein (Hint)" evidence="1">
    <location>
        <begin position="156"/>
        <end position="292"/>
    </location>
</feature>
<accession>A0A6B3RV31</accession>
<dbReference type="Proteomes" id="UP000481421">
    <property type="component" value="Unassembled WGS sequence"/>
</dbReference>
<dbReference type="InterPro" id="IPR028992">
    <property type="entry name" value="Hedgehog/Intein_dom"/>
</dbReference>
<keyword evidence="3" id="KW-1185">Reference proteome</keyword>
<reference evidence="2 3" key="1">
    <citation type="submission" date="2020-02" db="EMBL/GenBank/DDBJ databases">
        <title>Rhodobacter algicola sp. nov., isolated from microalga culture.</title>
        <authorList>
            <person name="Park C.-Y."/>
        </authorList>
    </citation>
    <scope>NUCLEOTIDE SEQUENCE [LARGE SCALE GENOMIC DNA]</scope>
    <source>
        <strain evidence="2 3">ETT8</strain>
    </source>
</reference>
<evidence type="ECO:0000313" key="3">
    <source>
        <dbReference type="Proteomes" id="UP000481421"/>
    </source>
</evidence>
<dbReference type="Gene3D" id="2.170.16.10">
    <property type="entry name" value="Hedgehog/Intein (Hint) domain"/>
    <property type="match status" value="1"/>
</dbReference>
<comment type="caution">
    <text evidence="2">The sequence shown here is derived from an EMBL/GenBank/DDBJ whole genome shotgun (WGS) entry which is preliminary data.</text>
</comment>
<dbReference type="RefSeq" id="WP_164612104.1">
    <property type="nucleotide sequence ID" value="NZ_JAAIKE010000003.1"/>
</dbReference>
<gene>
    <name evidence="2" type="ORF">G3572_12105</name>
</gene>
<evidence type="ECO:0000259" key="1">
    <source>
        <dbReference type="Pfam" id="PF13403"/>
    </source>
</evidence>
<dbReference type="AlphaFoldDB" id="A0A6B3RV31"/>
<evidence type="ECO:0000313" key="2">
    <source>
        <dbReference type="EMBL" id="NEX46952.1"/>
    </source>
</evidence>
<protein>
    <submittedName>
        <fullName evidence="2">Hint domain-containing protein</fullName>
    </submittedName>
</protein>
<dbReference type="Pfam" id="PF13403">
    <property type="entry name" value="Hint_2"/>
    <property type="match status" value="1"/>
</dbReference>
<sequence>MTDTNSWAWHVTSLWPGYNATSQNNLDARGNGLSIDPRTITLITWRDPEGDDRIADTDTDDGSTTSNDRVIINERIYSVRELAAYRGGTMVANGITYQVDFAVWLLEDGTYMVRIRDDQIPPDLHYKKVTSLRLGQFDNVDYSHSFVSTRDEAFLCFVAGTLIHTKEGLVAVETLLPGDLVLTVDHGFRPLRWIAHRRVAGHGAAAPVLISAGALGNSRDLLLSQQHRIMLADWRAELMFGASEVLVAAAHLVNGGTIRLHPCAEVEYVHLLFDQHELVFSEGIATESFHPGAYSLTVLGQATRDEVLGLFPELARHPDSYGPSARPSLRAREARTLRPNGR</sequence>